<feature type="compositionally biased region" description="Polar residues" evidence="1">
    <location>
        <begin position="151"/>
        <end position="160"/>
    </location>
</feature>
<feature type="region of interest" description="Disordered" evidence="1">
    <location>
        <begin position="214"/>
        <end position="246"/>
    </location>
</feature>
<dbReference type="AlphaFoldDB" id="A0A1J7J5S5"/>
<evidence type="ECO:0000313" key="3">
    <source>
        <dbReference type="Proteomes" id="UP000182658"/>
    </source>
</evidence>
<protein>
    <submittedName>
        <fullName evidence="2">Uncharacterized protein</fullName>
    </submittedName>
</protein>
<evidence type="ECO:0000313" key="2">
    <source>
        <dbReference type="EMBL" id="OIW24500.1"/>
    </source>
</evidence>
<keyword evidence="3" id="KW-1185">Reference proteome</keyword>
<evidence type="ECO:0000256" key="1">
    <source>
        <dbReference type="SAM" id="MobiDB-lite"/>
    </source>
</evidence>
<accession>A0A1J7J5S5</accession>
<gene>
    <name evidence="2" type="ORF">CONLIGDRAFT_98927</name>
</gene>
<feature type="region of interest" description="Disordered" evidence="1">
    <location>
        <begin position="151"/>
        <end position="183"/>
    </location>
</feature>
<dbReference type="InParanoid" id="A0A1J7J5S5"/>
<name>A0A1J7J5S5_9PEZI</name>
<dbReference type="Proteomes" id="UP000182658">
    <property type="component" value="Unassembled WGS sequence"/>
</dbReference>
<organism evidence="2 3">
    <name type="scientific">Coniochaeta ligniaria NRRL 30616</name>
    <dbReference type="NCBI Taxonomy" id="1408157"/>
    <lineage>
        <taxon>Eukaryota</taxon>
        <taxon>Fungi</taxon>
        <taxon>Dikarya</taxon>
        <taxon>Ascomycota</taxon>
        <taxon>Pezizomycotina</taxon>
        <taxon>Sordariomycetes</taxon>
        <taxon>Sordariomycetidae</taxon>
        <taxon>Coniochaetales</taxon>
        <taxon>Coniochaetaceae</taxon>
        <taxon>Coniochaeta</taxon>
    </lineage>
</organism>
<reference evidence="2 3" key="1">
    <citation type="submission" date="2016-10" db="EMBL/GenBank/DDBJ databases">
        <title>Draft genome sequence of Coniochaeta ligniaria NRRL30616, a lignocellulolytic fungus for bioabatement of inhibitors in plant biomass hydrolysates.</title>
        <authorList>
            <consortium name="DOE Joint Genome Institute"/>
            <person name="Jimenez D.J."/>
            <person name="Hector R.E."/>
            <person name="Riley R."/>
            <person name="Sun H."/>
            <person name="Grigoriev I.V."/>
            <person name="Van Elsas J.D."/>
            <person name="Nichols N.N."/>
        </authorList>
    </citation>
    <scope>NUCLEOTIDE SEQUENCE [LARGE SCALE GENOMIC DNA]</scope>
    <source>
        <strain evidence="2 3">NRRL 30616</strain>
    </source>
</reference>
<sequence>MYVDDGHERVIAGTRRSDWIVAAIVKAVKVIAHLTADQPLVRNIALRLPYHHSFRVQALDGIGVNEAISALEQNAKYLDAVYLWFVEAQELMATREVQNNTTAQENPAAPVNEQLPAASTEPAPEGSDDFWYQYLDESTESQAQELMATREVQNTTTAQENPAAPVNEQLPAASTEPAPEGSDDFWYQYLDESTESQAQELMAIREVQNTIPVQENPVAPVNEQLPPASTEPAPEGSDDFWYQYHE</sequence>
<proteinExistence type="predicted"/>
<dbReference type="EMBL" id="KV875103">
    <property type="protein sequence ID" value="OIW24500.1"/>
    <property type="molecule type" value="Genomic_DNA"/>
</dbReference>